<reference evidence="3" key="2">
    <citation type="submission" date="2022-01" db="EMBL/GenBank/DDBJ databases">
        <authorList>
            <person name="Yamashiro T."/>
            <person name="Shiraishi A."/>
            <person name="Satake H."/>
            <person name="Nakayama K."/>
        </authorList>
    </citation>
    <scope>NUCLEOTIDE SEQUENCE</scope>
</reference>
<proteinExistence type="predicted"/>
<dbReference type="EMBL" id="BQNB010016819">
    <property type="protein sequence ID" value="GJT56153.1"/>
    <property type="molecule type" value="Genomic_DNA"/>
</dbReference>
<feature type="coiled-coil region" evidence="1">
    <location>
        <begin position="455"/>
        <end position="482"/>
    </location>
</feature>
<dbReference type="PANTHER" id="PTHR33223">
    <property type="entry name" value="CCHC-TYPE DOMAIN-CONTAINING PROTEIN"/>
    <property type="match status" value="1"/>
</dbReference>
<organism evidence="3 4">
    <name type="scientific">Tanacetum coccineum</name>
    <dbReference type="NCBI Taxonomy" id="301880"/>
    <lineage>
        <taxon>Eukaryota</taxon>
        <taxon>Viridiplantae</taxon>
        <taxon>Streptophyta</taxon>
        <taxon>Embryophyta</taxon>
        <taxon>Tracheophyta</taxon>
        <taxon>Spermatophyta</taxon>
        <taxon>Magnoliopsida</taxon>
        <taxon>eudicotyledons</taxon>
        <taxon>Gunneridae</taxon>
        <taxon>Pentapetalae</taxon>
        <taxon>asterids</taxon>
        <taxon>campanulids</taxon>
        <taxon>Asterales</taxon>
        <taxon>Asteraceae</taxon>
        <taxon>Asteroideae</taxon>
        <taxon>Anthemideae</taxon>
        <taxon>Anthemidinae</taxon>
        <taxon>Tanacetum</taxon>
    </lineage>
</organism>
<dbReference type="GO" id="GO:0003964">
    <property type="term" value="F:RNA-directed DNA polymerase activity"/>
    <property type="evidence" value="ECO:0007669"/>
    <property type="project" value="UniProtKB-KW"/>
</dbReference>
<feature type="domain" description="Retrotransposon gag" evidence="2">
    <location>
        <begin position="312"/>
        <end position="403"/>
    </location>
</feature>
<evidence type="ECO:0000313" key="4">
    <source>
        <dbReference type="Proteomes" id="UP001151760"/>
    </source>
</evidence>
<sequence length="623" mass="72604">MMMTLATCARIEIVGTFHFYLERINDVLDNVDAIHENFKGERLAKEYPLKNEDEAIKHNRYKKSLEETIIKFYEDTIKKHTADDERMRKILENTKSNKRALKIRTKNLQEKAYQLTHKVLTNTREKVKAITKIGKENIKEPIPRDLPPMPFLGHLKKQIGSLYRTRETIRMNGNPEEIHNAKAHDDKGDMDFGWDITSKDAEKLRQFLTPTIHTLPNLKPVAVNSGKMHRDKELAGRWRYRFPPNFKFQSNALGVSYMEDDVDISSLTIEQYISLIPDDIKPGIVYPKIGDDIVDLFHFPGITHDAFMLRGFPITLNGRALRWKDRLPVGSFTTWDLLKKEFIWRYCHPFITAKKLEEIRNFKQERDETLYYAWERYNDLLYQCQMHDLNCQQKVYIFYTGLDISTRKILDSNGFIPLMTPTQALESIQVMADHSHDWGTSNQGTADDEKMRKILENTESNIRALKTRTKNLQEEAYQLTHKVLTNTGEKVKAITIIGKENMKEPVPHDLPPTPFLGHLKEQMGIPYKTRKTVRMNENPEEIHNAKAQDNEGDMDVSWDIIIKDVERLRQSLTPTTHTLPNLEPVGKPYIPLGLVHDRDKIVREEEQDYDIPLNDSVMQPLTP</sequence>
<name>A0ABQ5EZE0_9ASTR</name>
<evidence type="ECO:0000313" key="3">
    <source>
        <dbReference type="EMBL" id="GJT56153.1"/>
    </source>
</evidence>
<accession>A0ABQ5EZE0</accession>
<evidence type="ECO:0000259" key="2">
    <source>
        <dbReference type="Pfam" id="PF03732"/>
    </source>
</evidence>
<dbReference type="PANTHER" id="PTHR33223:SF6">
    <property type="entry name" value="CCHC-TYPE DOMAIN-CONTAINING PROTEIN"/>
    <property type="match status" value="1"/>
</dbReference>
<comment type="caution">
    <text evidence="3">The sequence shown here is derived from an EMBL/GenBank/DDBJ whole genome shotgun (WGS) entry which is preliminary data.</text>
</comment>
<dbReference type="Pfam" id="PF03732">
    <property type="entry name" value="Retrotrans_gag"/>
    <property type="match status" value="1"/>
</dbReference>
<keyword evidence="1" id="KW-0175">Coiled coil</keyword>
<keyword evidence="4" id="KW-1185">Reference proteome</keyword>
<keyword evidence="3" id="KW-0695">RNA-directed DNA polymerase</keyword>
<keyword evidence="3" id="KW-0548">Nucleotidyltransferase</keyword>
<protein>
    <submittedName>
        <fullName evidence="3">Reverse transcriptase domain-containing protein</fullName>
    </submittedName>
</protein>
<reference evidence="3" key="1">
    <citation type="journal article" date="2022" name="Int. J. Mol. Sci.">
        <title>Draft Genome of Tanacetum Coccineum: Genomic Comparison of Closely Related Tanacetum-Family Plants.</title>
        <authorList>
            <person name="Yamashiro T."/>
            <person name="Shiraishi A."/>
            <person name="Nakayama K."/>
            <person name="Satake H."/>
        </authorList>
    </citation>
    <scope>NUCLEOTIDE SEQUENCE</scope>
</reference>
<dbReference type="Proteomes" id="UP001151760">
    <property type="component" value="Unassembled WGS sequence"/>
</dbReference>
<evidence type="ECO:0000256" key="1">
    <source>
        <dbReference type="SAM" id="Coils"/>
    </source>
</evidence>
<gene>
    <name evidence="3" type="ORF">Tco_0991207</name>
</gene>
<dbReference type="InterPro" id="IPR005162">
    <property type="entry name" value="Retrotrans_gag_dom"/>
</dbReference>
<keyword evidence="3" id="KW-0808">Transferase</keyword>